<dbReference type="SUPFAM" id="SSF57783">
    <property type="entry name" value="Zinc beta-ribbon"/>
    <property type="match status" value="1"/>
</dbReference>
<protein>
    <recommendedName>
        <fullName evidence="3">Protein kinase domain-containing protein</fullName>
    </recommendedName>
</protein>
<dbReference type="EMBL" id="WTYF01000004">
    <property type="protein sequence ID" value="MXO52369.1"/>
    <property type="molecule type" value="Genomic_DNA"/>
</dbReference>
<feature type="transmembrane region" description="Helical" evidence="2">
    <location>
        <begin position="392"/>
        <end position="418"/>
    </location>
</feature>
<dbReference type="GO" id="GO:0005524">
    <property type="term" value="F:ATP binding"/>
    <property type="evidence" value="ECO:0007669"/>
    <property type="project" value="InterPro"/>
</dbReference>
<proteinExistence type="predicted"/>
<dbReference type="InterPro" id="IPR011009">
    <property type="entry name" value="Kinase-like_dom_sf"/>
</dbReference>
<dbReference type="GO" id="GO:0006265">
    <property type="term" value="P:DNA topological change"/>
    <property type="evidence" value="ECO:0007669"/>
    <property type="project" value="InterPro"/>
</dbReference>
<dbReference type="InterPro" id="IPR013498">
    <property type="entry name" value="Topo_IA_Znf"/>
</dbReference>
<dbReference type="Proteomes" id="UP000444185">
    <property type="component" value="Unassembled WGS sequence"/>
</dbReference>
<evidence type="ECO:0000313" key="4">
    <source>
        <dbReference type="EMBL" id="MXO52369.1"/>
    </source>
</evidence>
<evidence type="ECO:0000259" key="3">
    <source>
        <dbReference type="PROSITE" id="PS50011"/>
    </source>
</evidence>
<keyword evidence="1" id="KW-0175">Coiled coil</keyword>
<dbReference type="AlphaFoldDB" id="A0A844Y4C0"/>
<dbReference type="SUPFAM" id="SSF56112">
    <property type="entry name" value="Protein kinase-like (PK-like)"/>
    <property type="match status" value="1"/>
</dbReference>
<reference evidence="4 5" key="1">
    <citation type="submission" date="2019-12" db="EMBL/GenBank/DDBJ databases">
        <title>Genomic-based taxomic classification of the family Erythrobacteraceae.</title>
        <authorList>
            <person name="Xu L."/>
        </authorList>
    </citation>
    <scope>NUCLEOTIDE SEQUENCE [LARGE SCALE GENOMIC DNA]</scope>
    <source>
        <strain evidence="4 5">DSM 16225</strain>
    </source>
</reference>
<dbReference type="GO" id="GO:0003916">
    <property type="term" value="F:DNA topoisomerase activity"/>
    <property type="evidence" value="ECO:0007669"/>
    <property type="project" value="InterPro"/>
</dbReference>
<name>A0A844Y4C0_9SPHN</name>
<dbReference type="InterPro" id="IPR000719">
    <property type="entry name" value="Prot_kinase_dom"/>
</dbReference>
<organism evidence="4 5">
    <name type="scientific">Qipengyuania gaetbuli</name>
    <dbReference type="NCBI Taxonomy" id="266952"/>
    <lineage>
        <taxon>Bacteria</taxon>
        <taxon>Pseudomonadati</taxon>
        <taxon>Pseudomonadota</taxon>
        <taxon>Alphaproteobacteria</taxon>
        <taxon>Sphingomonadales</taxon>
        <taxon>Erythrobacteraceae</taxon>
        <taxon>Qipengyuania</taxon>
    </lineage>
</organism>
<keyword evidence="2" id="KW-0472">Membrane</keyword>
<comment type="caution">
    <text evidence="4">The sequence shown here is derived from an EMBL/GenBank/DDBJ whole genome shotgun (WGS) entry which is preliminary data.</text>
</comment>
<dbReference type="GO" id="GO:0004672">
    <property type="term" value="F:protein kinase activity"/>
    <property type="evidence" value="ECO:0007669"/>
    <property type="project" value="InterPro"/>
</dbReference>
<dbReference type="Gene3D" id="3.30.65.10">
    <property type="entry name" value="Bacterial Topoisomerase I, domain 1"/>
    <property type="match status" value="1"/>
</dbReference>
<evidence type="ECO:0000313" key="5">
    <source>
        <dbReference type="Proteomes" id="UP000444185"/>
    </source>
</evidence>
<gene>
    <name evidence="4" type="ORF">GRI42_13745</name>
</gene>
<evidence type="ECO:0000256" key="2">
    <source>
        <dbReference type="SAM" id="Phobius"/>
    </source>
</evidence>
<dbReference type="GO" id="GO:0003677">
    <property type="term" value="F:DNA binding"/>
    <property type="evidence" value="ECO:0007669"/>
    <property type="project" value="InterPro"/>
</dbReference>
<evidence type="ECO:0000256" key="1">
    <source>
        <dbReference type="SAM" id="Coils"/>
    </source>
</evidence>
<dbReference type="Gene3D" id="1.10.510.10">
    <property type="entry name" value="Transferase(Phosphotransferase) domain 1"/>
    <property type="match status" value="1"/>
</dbReference>
<dbReference type="Pfam" id="PF00069">
    <property type="entry name" value="Pkinase"/>
    <property type="match status" value="1"/>
</dbReference>
<keyword evidence="5" id="KW-1185">Reference proteome</keyword>
<accession>A0A844Y4C0</accession>
<keyword evidence="2" id="KW-1133">Transmembrane helix</keyword>
<dbReference type="PROSITE" id="PS50011">
    <property type="entry name" value="PROTEIN_KINASE_DOM"/>
    <property type="match status" value="1"/>
</dbReference>
<dbReference type="GO" id="GO:0005694">
    <property type="term" value="C:chromosome"/>
    <property type="evidence" value="ECO:0007669"/>
    <property type="project" value="InterPro"/>
</dbReference>
<dbReference type="OrthoDB" id="9805504at2"/>
<dbReference type="Pfam" id="PF01396">
    <property type="entry name" value="Zn_ribbon_Top1"/>
    <property type="match status" value="1"/>
</dbReference>
<keyword evidence="2" id="KW-0812">Transmembrane</keyword>
<dbReference type="RefSeq" id="WP_160609234.1">
    <property type="nucleotide sequence ID" value="NZ_WTYF01000004.1"/>
</dbReference>
<feature type="coiled-coil region" evidence="1">
    <location>
        <begin position="463"/>
        <end position="490"/>
    </location>
</feature>
<feature type="domain" description="Protein kinase" evidence="3">
    <location>
        <begin position="12"/>
        <end position="298"/>
    </location>
</feature>
<sequence>MSERVWIAGQSLSLGKRLGKGGEGEVFAHSADPTLAVKIYKEALRQQRHPKVAAMIQSGLASRTQLVAFPIGLATDKRGKFLGFSMRLVKGYRPLHELYSPKDRKKHFAKADYRFLIRTAANIARAVETVHQANCVVGDFNHSGVLVAPDATVSLIDADSFQFAADGKLYPCLVGVPDFTPPELHGVNLAQTRRTKEHDRFGLAVAIFHLLAMGKHPYAGVYAGKDLTMSEAIEQHRFAYSEKRRNETKTSPPPGAVTLGVFPEYIAHAFEAAFGREAARRPTALDWVERLTKLEQALSRCSQSKTHFYPTKAGKCIWCGLAQKSGVDMFPEPLTDRLGAQLSGRVDLSAIIGQFRNIRLPKPEDFLPKAVSGLSPSPSVAEARTEAMHARFWGVVILAAAAFLIYNFSDLLLLWLGLGAYGLSWFGKASVNAKPFTEAYLRADREARAAEEAYLARIGLAELYTVQQEMQAAIEEYQGLEKNLSSELRALVTNREARQRAAYLDRYRIRSAGISGIGPAKVATLRSFGIETAADVTFAAVSRVPGFGDVMTRRLVDWRNSKEQRFRYNPAPLPEDARADQAVRAKYAQRKLALETKIQPAAVTLSTAKVRSLSHDQSLLAAVRRRAQAAADLEALGAPVPSSPPLNLVAAPPPAPPPAPSRTTRVIPQPTLQQTAKPYTGPPNCPKCSSRMIKRLARQGRNAGNHFWGCSRYPACRGTRNI</sequence>